<keyword evidence="2" id="KW-1185">Reference proteome</keyword>
<evidence type="ECO:0000313" key="2">
    <source>
        <dbReference type="Proteomes" id="UP000499080"/>
    </source>
</evidence>
<gene>
    <name evidence="1" type="ORF">AVEN_59184_1</name>
</gene>
<dbReference type="EMBL" id="BGPR01037816">
    <property type="protein sequence ID" value="GBO13530.1"/>
    <property type="molecule type" value="Genomic_DNA"/>
</dbReference>
<dbReference type="AlphaFoldDB" id="A0A4Y2UPP7"/>
<accession>A0A4Y2UPP7</accession>
<reference evidence="1 2" key="1">
    <citation type="journal article" date="2019" name="Sci. Rep.">
        <title>Orb-weaving spider Araneus ventricosus genome elucidates the spidroin gene catalogue.</title>
        <authorList>
            <person name="Kono N."/>
            <person name="Nakamura H."/>
            <person name="Ohtoshi R."/>
            <person name="Moran D.A.P."/>
            <person name="Shinohara A."/>
            <person name="Yoshida Y."/>
            <person name="Fujiwara M."/>
            <person name="Mori M."/>
            <person name="Tomita M."/>
            <person name="Arakawa K."/>
        </authorList>
    </citation>
    <scope>NUCLEOTIDE SEQUENCE [LARGE SCALE GENOMIC DNA]</scope>
</reference>
<sequence>MVAVVYAQRRTYDDFYGENIYVQRGHGNRIGYGSYGSGYGGNFGVYRDAPYNSGYGNRYDGHGGSGSYGYYGSRGVISKSYASFQVCFSSLNTPALT</sequence>
<protein>
    <submittedName>
        <fullName evidence="1">Uncharacterized protein</fullName>
    </submittedName>
</protein>
<comment type="caution">
    <text evidence="1">The sequence shown here is derived from an EMBL/GenBank/DDBJ whole genome shotgun (WGS) entry which is preliminary data.</text>
</comment>
<proteinExistence type="predicted"/>
<dbReference type="Proteomes" id="UP000499080">
    <property type="component" value="Unassembled WGS sequence"/>
</dbReference>
<evidence type="ECO:0000313" key="1">
    <source>
        <dbReference type="EMBL" id="GBO13530.1"/>
    </source>
</evidence>
<name>A0A4Y2UPP7_ARAVE</name>
<organism evidence="1 2">
    <name type="scientific">Araneus ventricosus</name>
    <name type="common">Orbweaver spider</name>
    <name type="synonym">Epeira ventricosa</name>
    <dbReference type="NCBI Taxonomy" id="182803"/>
    <lineage>
        <taxon>Eukaryota</taxon>
        <taxon>Metazoa</taxon>
        <taxon>Ecdysozoa</taxon>
        <taxon>Arthropoda</taxon>
        <taxon>Chelicerata</taxon>
        <taxon>Arachnida</taxon>
        <taxon>Araneae</taxon>
        <taxon>Araneomorphae</taxon>
        <taxon>Entelegynae</taxon>
        <taxon>Araneoidea</taxon>
        <taxon>Araneidae</taxon>
        <taxon>Araneus</taxon>
    </lineage>
</organism>